<dbReference type="SUPFAM" id="SSF56112">
    <property type="entry name" value="Protein kinase-like (PK-like)"/>
    <property type="match status" value="1"/>
</dbReference>
<keyword evidence="11" id="KW-1185">Reference proteome</keyword>
<feature type="domain" description="Protein kinase" evidence="9">
    <location>
        <begin position="1"/>
        <end position="250"/>
    </location>
</feature>
<dbReference type="Gene3D" id="3.30.200.20">
    <property type="entry name" value="Phosphorylase Kinase, domain 1"/>
    <property type="match status" value="1"/>
</dbReference>
<dbReference type="GO" id="GO:0005524">
    <property type="term" value="F:ATP binding"/>
    <property type="evidence" value="ECO:0007669"/>
    <property type="project" value="UniProtKB-KW"/>
</dbReference>
<dbReference type="InterPro" id="IPR008271">
    <property type="entry name" value="Ser/Thr_kinase_AS"/>
</dbReference>
<evidence type="ECO:0000256" key="6">
    <source>
        <dbReference type="ARBA" id="ARBA00022777"/>
    </source>
</evidence>
<evidence type="ECO:0000256" key="8">
    <source>
        <dbReference type="SAM" id="MobiDB-lite"/>
    </source>
</evidence>
<reference evidence="10 11" key="1">
    <citation type="submission" date="2019-03" db="EMBL/GenBank/DDBJ databases">
        <title>An improved genome assembly of the fluke Schistosoma japonicum.</title>
        <authorList>
            <person name="Hu W."/>
            <person name="Luo F."/>
            <person name="Yin M."/>
            <person name="Mo X."/>
            <person name="Sun C."/>
            <person name="Wu Q."/>
            <person name="Zhu B."/>
            <person name="Xiang M."/>
            <person name="Wang J."/>
            <person name="Wang Y."/>
            <person name="Zhang T."/>
            <person name="Xu B."/>
            <person name="Zheng H."/>
            <person name="Feng Z."/>
        </authorList>
    </citation>
    <scope>NUCLEOTIDE SEQUENCE [LARGE SCALE GENOMIC DNA]</scope>
    <source>
        <strain evidence="10">HuSjv2</strain>
        <tissue evidence="10">Worms</tissue>
    </source>
</reference>
<dbReference type="EMBL" id="SKCS01000056">
    <property type="protein sequence ID" value="TNN19068.1"/>
    <property type="molecule type" value="Genomic_DNA"/>
</dbReference>
<dbReference type="STRING" id="6182.A0A4Z2DRN3"/>
<evidence type="ECO:0000256" key="1">
    <source>
        <dbReference type="ARBA" id="ARBA00006485"/>
    </source>
</evidence>
<sequence length="765" mass="87160">MKRKFYTWKECLNLREVKSLSKLSHPNIVKLREVVRENNYLYLIFEALENNLYELIKTRTKLFQEETIRNIIRQVLDGLNFMHKQGFFHRDMKPENLLCNGPETVKLADFGLAREIRSQPPYTDYVSTRWYRAPEVLLRSTNYNSPVDLFAVGCIMAELYTFRPLFPGSSEIDMVFKICSVLGTPSKIDWSEGYQLASAMNFKFPQCSPVSLHTLIPNANHEGIQLILDLISWNPKHRPTAREALKRPYFKIIQAFKGIIRSEKNGGDKLQNASQCLEKKSASLNKKQKLLSHNLQDIKELPPIQQTVAVDLLNDHQIETSSYKFSNNHDHFNVQKEVGKSTSESNNDLPGYEYLNADMQGNKETILRLEDPLPNLVSTLNENVENSELHHRHIGNKIHAFTSANDTVSKTDRDINLSAKTNPFLTGSFQYPKSGPLVLKAKKPGSQCCPALETDGLLDNFDPEHSDSKPPPKKVIGTDKHQDDNSCLRHCQKNTNSLNKIFLSTSKFIRQYQPLPTFLNDRNLTKEVKQQNGSRFTNRVTRKRDSLDIDRFLDPPIPSNRKFGSIASAASFYKSKARYFPELVNNNLKGSQNAKSIVDKSMHHPTDSYEGNHPSIQIYLDHPVHSHINTRDIHNSLGNLSNKVNVSYGLPMTQNAIRHLSDTELFTWSKDNCDAQVDDKSLTKNICKTIENTEKGYLAKISDLDVDIKTGQQVNHFRSHMGVYGVGFLSGNKSGYFHPSTKAPAPYFHSNPSSRTDWAAKYLKS</sequence>
<keyword evidence="6 10" id="KW-0418">Kinase</keyword>
<dbReference type="AlphaFoldDB" id="A0A4Z2DRN3"/>
<dbReference type="PROSITE" id="PS50011">
    <property type="entry name" value="PROTEIN_KINASE_DOM"/>
    <property type="match status" value="1"/>
</dbReference>
<comment type="similarity">
    <text evidence="1">Belongs to the protein kinase superfamily. CMGC Ser/Thr protein kinase family. CDC2/CDKX subfamily.</text>
</comment>
<keyword evidence="5" id="KW-0547">Nucleotide-binding</keyword>
<dbReference type="CDD" id="cd07830">
    <property type="entry name" value="STKc_MAK_like"/>
    <property type="match status" value="1"/>
</dbReference>
<dbReference type="PROSITE" id="PS00108">
    <property type="entry name" value="PROTEIN_KINASE_ST"/>
    <property type="match status" value="1"/>
</dbReference>
<dbReference type="FunFam" id="1.10.510.10:FF:000104">
    <property type="entry name" value="serine/threonine-protein kinase MAK isoform X1"/>
    <property type="match status" value="1"/>
</dbReference>
<keyword evidence="2" id="KW-0723">Serine/threonine-protein kinase</keyword>
<feature type="compositionally biased region" description="Basic and acidic residues" evidence="8">
    <location>
        <begin position="462"/>
        <end position="483"/>
    </location>
</feature>
<dbReference type="GO" id="GO:0004674">
    <property type="term" value="F:protein serine/threonine kinase activity"/>
    <property type="evidence" value="ECO:0007669"/>
    <property type="project" value="UniProtKB-KW"/>
</dbReference>
<keyword evidence="4" id="KW-0808">Transferase</keyword>
<dbReference type="OrthoDB" id="2158884at2759"/>
<proteinExistence type="inferred from homology"/>
<dbReference type="InterPro" id="IPR050117">
    <property type="entry name" value="MAPK"/>
</dbReference>
<dbReference type="InterPro" id="IPR000719">
    <property type="entry name" value="Prot_kinase_dom"/>
</dbReference>
<keyword evidence="3" id="KW-0597">Phosphoprotein</keyword>
<evidence type="ECO:0000256" key="2">
    <source>
        <dbReference type="ARBA" id="ARBA00022527"/>
    </source>
</evidence>
<evidence type="ECO:0000256" key="5">
    <source>
        <dbReference type="ARBA" id="ARBA00022741"/>
    </source>
</evidence>
<evidence type="ECO:0000256" key="3">
    <source>
        <dbReference type="ARBA" id="ARBA00022553"/>
    </source>
</evidence>
<feature type="non-terminal residue" evidence="10">
    <location>
        <position position="1"/>
    </location>
</feature>
<dbReference type="Pfam" id="PF00069">
    <property type="entry name" value="Pkinase"/>
    <property type="match status" value="1"/>
</dbReference>
<evidence type="ECO:0000256" key="7">
    <source>
        <dbReference type="ARBA" id="ARBA00022840"/>
    </source>
</evidence>
<dbReference type="InterPro" id="IPR011009">
    <property type="entry name" value="Kinase-like_dom_sf"/>
</dbReference>
<organism evidence="10 11">
    <name type="scientific">Schistosoma japonicum</name>
    <name type="common">Blood fluke</name>
    <dbReference type="NCBI Taxonomy" id="6182"/>
    <lineage>
        <taxon>Eukaryota</taxon>
        <taxon>Metazoa</taxon>
        <taxon>Spiralia</taxon>
        <taxon>Lophotrochozoa</taxon>
        <taxon>Platyhelminthes</taxon>
        <taxon>Trematoda</taxon>
        <taxon>Digenea</taxon>
        <taxon>Strigeidida</taxon>
        <taxon>Schistosomatoidea</taxon>
        <taxon>Schistosomatidae</taxon>
        <taxon>Schistosoma</taxon>
    </lineage>
</organism>
<keyword evidence="7" id="KW-0067">ATP-binding</keyword>
<evidence type="ECO:0000313" key="10">
    <source>
        <dbReference type="EMBL" id="TNN19068.1"/>
    </source>
</evidence>
<gene>
    <name evidence="10" type="ORF">EWB00_009479</name>
</gene>
<evidence type="ECO:0000256" key="4">
    <source>
        <dbReference type="ARBA" id="ARBA00022679"/>
    </source>
</evidence>
<evidence type="ECO:0000313" key="11">
    <source>
        <dbReference type="Proteomes" id="UP000311919"/>
    </source>
</evidence>
<dbReference type="Gene3D" id="1.10.510.10">
    <property type="entry name" value="Transferase(Phosphotransferase) domain 1"/>
    <property type="match status" value="1"/>
</dbReference>
<protein>
    <submittedName>
        <fullName evidence="10">Serine/threonine-protein kinase MAK</fullName>
    </submittedName>
</protein>
<name>A0A4Z2DRN3_SCHJA</name>
<comment type="caution">
    <text evidence="10">The sequence shown here is derived from an EMBL/GenBank/DDBJ whole genome shotgun (WGS) entry which is preliminary data.</text>
</comment>
<feature type="region of interest" description="Disordered" evidence="8">
    <location>
        <begin position="460"/>
        <end position="483"/>
    </location>
</feature>
<accession>A0A4Z2DRN3</accession>
<dbReference type="SMART" id="SM00220">
    <property type="entry name" value="S_TKc"/>
    <property type="match status" value="1"/>
</dbReference>
<dbReference type="PANTHER" id="PTHR24055">
    <property type="entry name" value="MITOGEN-ACTIVATED PROTEIN KINASE"/>
    <property type="match status" value="1"/>
</dbReference>
<evidence type="ECO:0000259" key="9">
    <source>
        <dbReference type="PROSITE" id="PS50011"/>
    </source>
</evidence>
<dbReference type="Proteomes" id="UP000311919">
    <property type="component" value="Unassembled WGS sequence"/>
</dbReference>